<dbReference type="InterPro" id="IPR027387">
    <property type="entry name" value="Cytb/b6-like_sf"/>
</dbReference>
<dbReference type="InterPro" id="IPR036150">
    <property type="entry name" value="Cyt_b/b6_C_sf"/>
</dbReference>
<accession>A0A212D8Y6</accession>
<evidence type="ECO:0000313" key="2">
    <source>
        <dbReference type="EMBL" id="OWK14705.1"/>
    </source>
</evidence>
<reference evidence="2 3" key="1">
    <citation type="journal article" date="2018" name="Mol. Genet. Genomics">
        <title>The red deer Cervus elaphus genome CerEla1.0: sequencing, annotating, genes, and chromosomes.</title>
        <authorList>
            <person name="Bana N.A."/>
            <person name="Nyiri A."/>
            <person name="Nagy J."/>
            <person name="Frank K."/>
            <person name="Nagy T."/>
            <person name="Steger V."/>
            <person name="Schiller M."/>
            <person name="Lakatos P."/>
            <person name="Sugar L."/>
            <person name="Horn P."/>
            <person name="Barta E."/>
            <person name="Orosz L."/>
        </authorList>
    </citation>
    <scope>NUCLEOTIDE SEQUENCE [LARGE SCALE GENOMIC DNA]</scope>
    <source>
        <strain evidence="2">Hungarian</strain>
    </source>
</reference>
<dbReference type="Gene3D" id="1.20.810.10">
    <property type="entry name" value="Cytochrome Bc1 Complex, Chain C"/>
    <property type="match status" value="1"/>
</dbReference>
<keyword evidence="1" id="KW-0472">Membrane</keyword>
<dbReference type="EMBL" id="MKHE01000005">
    <property type="protein sequence ID" value="OWK14705.1"/>
    <property type="molecule type" value="Genomic_DNA"/>
</dbReference>
<gene>
    <name evidence="2" type="ORF">Celaphus_00000309</name>
</gene>
<keyword evidence="1" id="KW-0812">Transmembrane</keyword>
<dbReference type="GO" id="GO:0016020">
    <property type="term" value="C:membrane"/>
    <property type="evidence" value="ECO:0007669"/>
    <property type="project" value="InterPro"/>
</dbReference>
<name>A0A212D8Y6_CEREH</name>
<evidence type="ECO:0000313" key="3">
    <source>
        <dbReference type="Proteomes" id="UP000242450"/>
    </source>
</evidence>
<comment type="caution">
    <text evidence="2">The sequence shown here is derived from an EMBL/GenBank/DDBJ whole genome shotgun (WGS) entry which is preliminary data.</text>
</comment>
<dbReference type="GO" id="GO:0009055">
    <property type="term" value="F:electron transfer activity"/>
    <property type="evidence" value="ECO:0007669"/>
    <property type="project" value="InterPro"/>
</dbReference>
<keyword evidence="3" id="KW-1185">Reference proteome</keyword>
<proteinExistence type="predicted"/>
<feature type="transmembrane region" description="Helical" evidence="1">
    <location>
        <begin position="20"/>
        <end position="41"/>
    </location>
</feature>
<dbReference type="SUPFAM" id="SSF81648">
    <property type="entry name" value="a domain/subunit of cytochrome bc1 complex (Ubiquinol-cytochrome c reductase)"/>
    <property type="match status" value="1"/>
</dbReference>
<sequence>GKYCIMDLTLSQKHETSESSLLFTVIAIAFIALVIIHLLFLHDTDSNNPTRISFDMNKIPFHPYCTKISWCLVPVSDPTSTKDPDNYIPANPPQHSRLPYQTRWILLIAICNPTINFQQTRRCTSLNLLNLNFTSYSNTSYIKTMTCSTQSLSQCLF</sequence>
<dbReference type="AlphaFoldDB" id="A0A212D8Y6"/>
<evidence type="ECO:0000256" key="1">
    <source>
        <dbReference type="SAM" id="Phobius"/>
    </source>
</evidence>
<dbReference type="GO" id="GO:0016491">
    <property type="term" value="F:oxidoreductase activity"/>
    <property type="evidence" value="ECO:0007669"/>
    <property type="project" value="InterPro"/>
</dbReference>
<organism evidence="2 3">
    <name type="scientific">Cervus elaphus hippelaphus</name>
    <name type="common">European red deer</name>
    <dbReference type="NCBI Taxonomy" id="46360"/>
    <lineage>
        <taxon>Eukaryota</taxon>
        <taxon>Metazoa</taxon>
        <taxon>Chordata</taxon>
        <taxon>Craniata</taxon>
        <taxon>Vertebrata</taxon>
        <taxon>Euteleostomi</taxon>
        <taxon>Mammalia</taxon>
        <taxon>Eutheria</taxon>
        <taxon>Laurasiatheria</taxon>
        <taxon>Artiodactyla</taxon>
        <taxon>Ruminantia</taxon>
        <taxon>Pecora</taxon>
        <taxon>Cervidae</taxon>
        <taxon>Cervinae</taxon>
        <taxon>Cervus</taxon>
    </lineage>
</organism>
<dbReference type="Proteomes" id="UP000242450">
    <property type="component" value="Chromosome 5"/>
</dbReference>
<protein>
    <submittedName>
        <fullName evidence="2">Uncharacterized protein</fullName>
    </submittedName>
</protein>
<keyword evidence="1" id="KW-1133">Transmembrane helix</keyword>
<feature type="non-terminal residue" evidence="2">
    <location>
        <position position="1"/>
    </location>
</feature>